<feature type="signal peptide" evidence="1">
    <location>
        <begin position="1"/>
        <end position="27"/>
    </location>
</feature>
<protein>
    <submittedName>
        <fullName evidence="2">Uncharacterized protein</fullName>
    </submittedName>
</protein>
<reference evidence="2 3" key="1">
    <citation type="submission" date="2023-08" db="EMBL/GenBank/DDBJ databases">
        <title>Microbacterium aquilitoris sp. nov. and Microbacterium gwkjibeachense sp. nov., isolated from beach.</title>
        <authorList>
            <person name="Lee S.D."/>
            <person name="Yang H."/>
            <person name="Kim I."/>
        </authorList>
    </citation>
    <scope>NUCLEOTIDE SEQUENCE [LARGE SCALE GENOMIC DNA]</scope>
    <source>
        <strain evidence="2 3">KSW4-11</strain>
    </source>
</reference>
<accession>A0ABU3GCU6</accession>
<feature type="chain" id="PRO_5045214656" evidence="1">
    <location>
        <begin position="28"/>
        <end position="153"/>
    </location>
</feature>
<comment type="caution">
    <text evidence="2">The sequence shown here is derived from an EMBL/GenBank/DDBJ whole genome shotgun (WGS) entry which is preliminary data.</text>
</comment>
<sequence>MKKTVVVASGAGAVALLLAACAPGASPAPTVTVAVTETVTVSPTPSPAPDPSADPIADEAYAAPTMSSSDAIELCVAAHERSEVDSTLTGEQYAFLTQSGAWWVVLEGENENGPLYGDCTVGADPADVGYGEAVVDSFTPNLVDTVVNEKGGM</sequence>
<evidence type="ECO:0000313" key="3">
    <source>
        <dbReference type="Proteomes" id="UP001251849"/>
    </source>
</evidence>
<name>A0ABU3GCU6_9MICO</name>
<proteinExistence type="predicted"/>
<evidence type="ECO:0000313" key="2">
    <source>
        <dbReference type="EMBL" id="MDT3317623.1"/>
    </source>
</evidence>
<dbReference type="EMBL" id="JAUZVV010000002">
    <property type="protein sequence ID" value="MDT3317623.1"/>
    <property type="molecule type" value="Genomic_DNA"/>
</dbReference>
<keyword evidence="3" id="KW-1185">Reference proteome</keyword>
<gene>
    <name evidence="2" type="ORF">Q9S71_12415</name>
</gene>
<dbReference type="PROSITE" id="PS51257">
    <property type="entry name" value="PROKAR_LIPOPROTEIN"/>
    <property type="match status" value="1"/>
</dbReference>
<dbReference type="Proteomes" id="UP001251849">
    <property type="component" value="Unassembled WGS sequence"/>
</dbReference>
<keyword evidence="1" id="KW-0732">Signal</keyword>
<dbReference type="RefSeq" id="WP_311862636.1">
    <property type="nucleotide sequence ID" value="NZ_JAUZVV010000002.1"/>
</dbReference>
<organism evidence="2 3">
    <name type="scientific">Microbacterium gawkjiense</name>
    <dbReference type="NCBI Taxonomy" id="3067309"/>
    <lineage>
        <taxon>Bacteria</taxon>
        <taxon>Bacillati</taxon>
        <taxon>Actinomycetota</taxon>
        <taxon>Actinomycetes</taxon>
        <taxon>Micrococcales</taxon>
        <taxon>Microbacteriaceae</taxon>
        <taxon>Microbacterium</taxon>
    </lineage>
</organism>
<evidence type="ECO:0000256" key="1">
    <source>
        <dbReference type="SAM" id="SignalP"/>
    </source>
</evidence>